<dbReference type="InterPro" id="IPR050088">
    <property type="entry name" value="IspD/TarI_cytidylyltransf_bact"/>
</dbReference>
<feature type="site" description="Transition state stabilizer" evidence="7">
    <location>
        <position position="32"/>
    </location>
</feature>
<dbReference type="InterPro" id="IPR029044">
    <property type="entry name" value="Nucleotide-diphossugar_trans"/>
</dbReference>
<dbReference type="GO" id="GO:0050518">
    <property type="term" value="F:2-C-methyl-D-erythritol 4-phosphate cytidylyltransferase activity"/>
    <property type="evidence" value="ECO:0007669"/>
    <property type="project" value="UniProtKB-UniRule"/>
</dbReference>
<dbReference type="HAMAP" id="MF_00108">
    <property type="entry name" value="IspD"/>
    <property type="match status" value="1"/>
</dbReference>
<dbReference type="PANTHER" id="PTHR32125">
    <property type="entry name" value="2-C-METHYL-D-ERYTHRITOL 4-PHOSPHATE CYTIDYLYLTRANSFERASE, CHLOROPLASTIC"/>
    <property type="match status" value="1"/>
</dbReference>
<gene>
    <name evidence="7 8" type="primary">ispD</name>
    <name evidence="8" type="ORF">ENT77_06890</name>
</gene>
<evidence type="ECO:0000256" key="6">
    <source>
        <dbReference type="ARBA" id="ARBA00023229"/>
    </source>
</evidence>
<dbReference type="AlphaFoldDB" id="A0A7C4GG42"/>
<dbReference type="Pfam" id="PF01128">
    <property type="entry name" value="IspD"/>
    <property type="match status" value="1"/>
</dbReference>
<protein>
    <recommendedName>
        <fullName evidence="7">2-C-methyl-D-erythritol 4-phosphate cytidylyltransferase</fullName>
        <ecNumber evidence="7">2.7.7.60</ecNumber>
    </recommendedName>
    <alternativeName>
        <fullName evidence="7">4-diphosphocytidyl-2C-methyl-D-erythritol synthase</fullName>
    </alternativeName>
    <alternativeName>
        <fullName evidence="7">MEP cytidylyltransferase</fullName>
        <shortName evidence="7">MCT</shortName>
    </alternativeName>
</protein>
<accession>A0A7C4GG42</accession>
<evidence type="ECO:0000256" key="3">
    <source>
        <dbReference type="ARBA" id="ARBA00009789"/>
    </source>
</evidence>
<dbReference type="FunFam" id="3.90.550.10:FF:000003">
    <property type="entry name" value="2-C-methyl-D-erythritol 4-phosphate cytidylyltransferase"/>
    <property type="match status" value="1"/>
</dbReference>
<dbReference type="InterPro" id="IPR001228">
    <property type="entry name" value="IspD"/>
</dbReference>
<organism evidence="8">
    <name type="scientific">Fervidobacterium thailandense</name>
    <dbReference type="NCBI Taxonomy" id="1008305"/>
    <lineage>
        <taxon>Bacteria</taxon>
        <taxon>Thermotogati</taxon>
        <taxon>Thermotogota</taxon>
        <taxon>Thermotogae</taxon>
        <taxon>Thermotogales</taxon>
        <taxon>Fervidobacteriaceae</taxon>
        <taxon>Fervidobacterium</taxon>
    </lineage>
</organism>
<feature type="site" description="Transition state stabilizer" evidence="7">
    <location>
        <position position="25"/>
    </location>
</feature>
<reference evidence="8" key="1">
    <citation type="journal article" date="2020" name="mSystems">
        <title>Genome- and Community-Level Interaction Insights into Carbon Utilization and Element Cycling Functions of Hydrothermarchaeota in Hydrothermal Sediment.</title>
        <authorList>
            <person name="Zhou Z."/>
            <person name="Liu Y."/>
            <person name="Xu W."/>
            <person name="Pan J."/>
            <person name="Luo Z.H."/>
            <person name="Li M."/>
        </authorList>
    </citation>
    <scope>NUCLEOTIDE SEQUENCE [LARGE SCALE GENOMIC DNA]</scope>
    <source>
        <strain evidence="8">SpSt-609</strain>
    </source>
</reference>
<proteinExistence type="inferred from homology"/>
<dbReference type="InterPro" id="IPR034683">
    <property type="entry name" value="IspD/TarI"/>
</dbReference>
<keyword evidence="5 7" id="KW-0548">Nucleotidyltransferase</keyword>
<comment type="similarity">
    <text evidence="3 7">Belongs to the IspD/TarI cytidylyltransferase family. IspD subfamily.</text>
</comment>
<comment type="pathway">
    <text evidence="2 7">Isoprenoid biosynthesis; isopentenyl diphosphate biosynthesis via DXP pathway; isopentenyl diphosphate from 1-deoxy-D-xylulose 5-phosphate: step 2/6.</text>
</comment>
<dbReference type="GO" id="GO:0019288">
    <property type="term" value="P:isopentenyl diphosphate biosynthetic process, methylerythritol 4-phosphate pathway"/>
    <property type="evidence" value="ECO:0007669"/>
    <property type="project" value="UniProtKB-UniRule"/>
</dbReference>
<dbReference type="PROSITE" id="PS01295">
    <property type="entry name" value="ISPD"/>
    <property type="match status" value="1"/>
</dbReference>
<dbReference type="SUPFAM" id="SSF53448">
    <property type="entry name" value="Nucleotide-diphospho-sugar transferases"/>
    <property type="match status" value="1"/>
</dbReference>
<dbReference type="EC" id="2.7.7.60" evidence="7"/>
<evidence type="ECO:0000256" key="4">
    <source>
        <dbReference type="ARBA" id="ARBA00022679"/>
    </source>
</evidence>
<name>A0A7C4GG42_9BACT</name>
<dbReference type="EMBL" id="DSZY01000030">
    <property type="protein sequence ID" value="HGU40909.1"/>
    <property type="molecule type" value="Genomic_DNA"/>
</dbReference>
<dbReference type="UniPathway" id="UPA00056">
    <property type="reaction ID" value="UER00093"/>
</dbReference>
<keyword evidence="6 7" id="KW-0414">Isoprene biosynthesis</keyword>
<dbReference type="NCBIfam" id="TIGR00453">
    <property type="entry name" value="ispD"/>
    <property type="match status" value="1"/>
</dbReference>
<evidence type="ECO:0000256" key="2">
    <source>
        <dbReference type="ARBA" id="ARBA00004787"/>
    </source>
</evidence>
<feature type="site" description="Positions MEP for the nucleophilic attack" evidence="7">
    <location>
        <position position="224"/>
    </location>
</feature>
<comment type="catalytic activity">
    <reaction evidence="1 7">
        <text>2-C-methyl-D-erythritol 4-phosphate + CTP + H(+) = 4-CDP-2-C-methyl-D-erythritol + diphosphate</text>
        <dbReference type="Rhea" id="RHEA:13429"/>
        <dbReference type="ChEBI" id="CHEBI:15378"/>
        <dbReference type="ChEBI" id="CHEBI:33019"/>
        <dbReference type="ChEBI" id="CHEBI:37563"/>
        <dbReference type="ChEBI" id="CHEBI:57823"/>
        <dbReference type="ChEBI" id="CHEBI:58262"/>
        <dbReference type="EC" id="2.7.7.60"/>
    </reaction>
</comment>
<dbReference type="Gene3D" id="3.90.550.10">
    <property type="entry name" value="Spore Coat Polysaccharide Biosynthesis Protein SpsA, Chain A"/>
    <property type="match status" value="1"/>
</dbReference>
<evidence type="ECO:0000313" key="8">
    <source>
        <dbReference type="EMBL" id="HGU40909.1"/>
    </source>
</evidence>
<keyword evidence="4 7" id="KW-0808">Transferase</keyword>
<comment type="function">
    <text evidence="7">Catalyzes the formation of 4-diphosphocytidyl-2-C-methyl-D-erythritol from CTP and 2-C-methyl-D-erythritol 4-phosphate (MEP).</text>
</comment>
<dbReference type="InterPro" id="IPR018294">
    <property type="entry name" value="ISPD_synthase_CS"/>
</dbReference>
<sequence>MNESRTTFHHPNAYGILLFGGVGKRFGWVKPKQFFLLSNGRTIIEFVVERFLKWGFFRKVVVVVAEEWHQETEKVLDKFLREHTVELCVGGVSREHSVLNALSKLYGVADNEDIVLIHDGARPLVSKSLVSRNLEVCAKYGAVVTAINATDTVSISSNGKTVQSIVPRQTLYLHQTPQTFKYGVLWKCFLTKAEHLEEFSDDASIVLSCGYTVFYVEGERTNVKLTTFEDLPILEAILQAGKLEYGL</sequence>
<evidence type="ECO:0000256" key="1">
    <source>
        <dbReference type="ARBA" id="ARBA00001282"/>
    </source>
</evidence>
<evidence type="ECO:0000256" key="5">
    <source>
        <dbReference type="ARBA" id="ARBA00022695"/>
    </source>
</evidence>
<evidence type="ECO:0000256" key="7">
    <source>
        <dbReference type="HAMAP-Rule" id="MF_00108"/>
    </source>
</evidence>
<comment type="caution">
    <text evidence="8">The sequence shown here is derived from an EMBL/GenBank/DDBJ whole genome shotgun (WGS) entry which is preliminary data.</text>
</comment>
<feature type="site" description="Positions MEP for the nucleophilic attack" evidence="7">
    <location>
        <position position="168"/>
    </location>
</feature>
<dbReference type="CDD" id="cd02516">
    <property type="entry name" value="CDP-ME_synthetase"/>
    <property type="match status" value="1"/>
</dbReference>
<dbReference type="PANTHER" id="PTHR32125:SF8">
    <property type="entry name" value="RIBITOL-5-PHOSPHATE CYTIDYLYLTRANSFERASE"/>
    <property type="match status" value="1"/>
</dbReference>